<reference evidence="2 3" key="1">
    <citation type="journal article" date="2019" name="Int. J. Syst. Evol. Microbiol.">
        <title>The Global Catalogue of Microorganisms (GCM) 10K type strain sequencing project: providing services to taxonomists for standard genome sequencing and annotation.</title>
        <authorList>
            <consortium name="The Broad Institute Genomics Platform"/>
            <consortium name="The Broad Institute Genome Sequencing Center for Infectious Disease"/>
            <person name="Wu L."/>
            <person name="Ma J."/>
        </authorList>
    </citation>
    <scope>NUCLEOTIDE SEQUENCE [LARGE SCALE GENOMIC DNA]</scope>
    <source>
        <strain evidence="2 3">CGMCC 1.10593</strain>
    </source>
</reference>
<dbReference type="AlphaFoldDB" id="A0ABD6D7H2"/>
<keyword evidence="3" id="KW-1185">Reference proteome</keyword>
<dbReference type="InterPro" id="IPR006121">
    <property type="entry name" value="HMA_dom"/>
</dbReference>
<evidence type="ECO:0000313" key="2">
    <source>
        <dbReference type="EMBL" id="MFD1642184.1"/>
    </source>
</evidence>
<dbReference type="PROSITE" id="PS50846">
    <property type="entry name" value="HMA_2"/>
    <property type="match status" value="1"/>
</dbReference>
<dbReference type="Pfam" id="PF00403">
    <property type="entry name" value="HMA"/>
    <property type="match status" value="1"/>
</dbReference>
<feature type="domain" description="HMA" evidence="1">
    <location>
        <begin position="1"/>
        <end position="64"/>
    </location>
</feature>
<dbReference type="SUPFAM" id="SSF55008">
    <property type="entry name" value="HMA, heavy metal-associated domain"/>
    <property type="match status" value="1"/>
</dbReference>
<dbReference type="Proteomes" id="UP001597052">
    <property type="component" value="Unassembled WGS sequence"/>
</dbReference>
<gene>
    <name evidence="2" type="ORF">ACFSBW_09905</name>
</gene>
<dbReference type="Gene3D" id="3.30.70.100">
    <property type="match status" value="1"/>
</dbReference>
<dbReference type="InterPro" id="IPR036163">
    <property type="entry name" value="HMA_dom_sf"/>
</dbReference>
<dbReference type="RefSeq" id="WP_256395445.1">
    <property type="nucleotide sequence ID" value="NZ_JANHDJ010000002.1"/>
</dbReference>
<proteinExistence type="predicted"/>
<comment type="caution">
    <text evidence="2">The sequence shown here is derived from an EMBL/GenBank/DDBJ whole genome shotgun (WGS) entry which is preliminary data.</text>
</comment>
<dbReference type="CDD" id="cd00371">
    <property type="entry name" value="HMA"/>
    <property type="match status" value="1"/>
</dbReference>
<name>A0ABD6D7H2_9EURY</name>
<accession>A0ABD6D7H2</accession>
<organism evidence="2 3">
    <name type="scientific">Halohasta litorea</name>
    <dbReference type="NCBI Taxonomy" id="869891"/>
    <lineage>
        <taxon>Archaea</taxon>
        <taxon>Methanobacteriati</taxon>
        <taxon>Methanobacteriota</taxon>
        <taxon>Stenosarchaea group</taxon>
        <taxon>Halobacteria</taxon>
        <taxon>Halobacteriales</taxon>
        <taxon>Haloferacaceae</taxon>
        <taxon>Halohasta</taxon>
    </lineage>
</organism>
<sequence>MSQTLAVSGMSCTGCESNVESAVSELPGCTGVEADHEAGTVTVDGEVDEAALREAIEDSGYELSE</sequence>
<dbReference type="EMBL" id="JBHUDM010000002">
    <property type="protein sequence ID" value="MFD1642184.1"/>
    <property type="molecule type" value="Genomic_DNA"/>
</dbReference>
<evidence type="ECO:0000313" key="3">
    <source>
        <dbReference type="Proteomes" id="UP001597052"/>
    </source>
</evidence>
<evidence type="ECO:0000259" key="1">
    <source>
        <dbReference type="PROSITE" id="PS50846"/>
    </source>
</evidence>
<protein>
    <submittedName>
        <fullName evidence="2">Heavy-metal-associated domain-containing protein</fullName>
    </submittedName>
</protein>